<proteinExistence type="predicted"/>
<evidence type="ECO:0000313" key="1">
    <source>
        <dbReference type="EMBL" id="MBB5708464.1"/>
    </source>
</evidence>
<name>A0A7W9ES97_9SPHN</name>
<organism evidence="1 2">
    <name type="scientific">Sphingopyxis panaciterrulae</name>
    <dbReference type="NCBI Taxonomy" id="462372"/>
    <lineage>
        <taxon>Bacteria</taxon>
        <taxon>Pseudomonadati</taxon>
        <taxon>Pseudomonadota</taxon>
        <taxon>Alphaproteobacteria</taxon>
        <taxon>Sphingomonadales</taxon>
        <taxon>Sphingomonadaceae</taxon>
        <taxon>Sphingopyxis</taxon>
    </lineage>
</organism>
<evidence type="ECO:0000313" key="2">
    <source>
        <dbReference type="Proteomes" id="UP000537161"/>
    </source>
</evidence>
<dbReference type="Proteomes" id="UP000537161">
    <property type="component" value="Unassembled WGS sequence"/>
</dbReference>
<gene>
    <name evidence="1" type="ORF">FHR21_003852</name>
</gene>
<protein>
    <submittedName>
        <fullName evidence="1">Uncharacterized protein</fullName>
    </submittedName>
</protein>
<keyword evidence="2" id="KW-1185">Reference proteome</keyword>
<dbReference type="EMBL" id="JACIJH010000019">
    <property type="protein sequence ID" value="MBB5708464.1"/>
    <property type="molecule type" value="Genomic_DNA"/>
</dbReference>
<dbReference type="AlphaFoldDB" id="A0A7W9ES97"/>
<comment type="caution">
    <text evidence="1">The sequence shown here is derived from an EMBL/GenBank/DDBJ whole genome shotgun (WGS) entry which is preliminary data.</text>
</comment>
<accession>A0A7W9ES97</accession>
<sequence>MELDDLFVALLLQAEADLTFDLAAALGIQRDVRLYDIVRLESLGAVAVFKVDPQFLRNGVENGTANIHGAVSPLATRDCCHESVRIASVLCKNRV</sequence>
<reference evidence="1 2" key="1">
    <citation type="submission" date="2020-08" db="EMBL/GenBank/DDBJ databases">
        <title>Genomic Encyclopedia of Type Strains, Phase IV (KMG-IV): sequencing the most valuable type-strain genomes for metagenomic binning, comparative biology and taxonomic classification.</title>
        <authorList>
            <person name="Goeker M."/>
        </authorList>
    </citation>
    <scope>NUCLEOTIDE SEQUENCE [LARGE SCALE GENOMIC DNA]</scope>
    <source>
        <strain evidence="1 2">DSM 27163</strain>
    </source>
</reference>